<comment type="caution">
    <text evidence="15">The sequence shown here is derived from an EMBL/GenBank/DDBJ whole genome shotgun (WGS) entry which is preliminary data.</text>
</comment>
<comment type="subcellular location">
    <subcellularLocation>
        <location evidence="10">Endomembrane system</location>
        <topology evidence="10">Single-pass membrane protein</topology>
    </subcellularLocation>
    <subcellularLocation>
        <location evidence="1">Membrane</location>
        <topology evidence="1">Single-pass type I membrane protein</topology>
    </subcellularLocation>
</comment>
<dbReference type="GO" id="GO:0012505">
    <property type="term" value="C:endomembrane system"/>
    <property type="evidence" value="ECO:0007669"/>
    <property type="project" value="UniProtKB-SubCell"/>
</dbReference>
<dbReference type="Proteomes" id="UP000187209">
    <property type="component" value="Unassembled WGS sequence"/>
</dbReference>
<evidence type="ECO:0000256" key="1">
    <source>
        <dbReference type="ARBA" id="ARBA00004479"/>
    </source>
</evidence>
<evidence type="ECO:0000256" key="2">
    <source>
        <dbReference type="ARBA" id="ARBA00022536"/>
    </source>
</evidence>
<dbReference type="EMBL" id="MPUH01000598">
    <property type="protein sequence ID" value="OMJ77005.1"/>
    <property type="molecule type" value="Genomic_DNA"/>
</dbReference>
<feature type="transmembrane region" description="Helical" evidence="11">
    <location>
        <begin position="396"/>
        <end position="419"/>
    </location>
</feature>
<evidence type="ECO:0000256" key="5">
    <source>
        <dbReference type="ARBA" id="ARBA00022737"/>
    </source>
</evidence>
<name>A0A1R2BK66_9CILI</name>
<keyword evidence="9" id="KW-0325">Glycoprotein</keyword>
<dbReference type="PANTHER" id="PTHR22702:SF1">
    <property type="entry name" value="PROTEASE-ASSOCIATED DOMAIN-CONTAINING PROTEIN 1"/>
    <property type="match status" value="1"/>
</dbReference>
<evidence type="ECO:0000256" key="11">
    <source>
        <dbReference type="SAM" id="Phobius"/>
    </source>
</evidence>
<evidence type="ECO:0000259" key="14">
    <source>
        <dbReference type="Pfam" id="PF25011"/>
    </source>
</evidence>
<feature type="signal peptide" evidence="12">
    <location>
        <begin position="1"/>
        <end position="15"/>
    </location>
</feature>
<keyword evidence="7 11" id="KW-1133">Transmembrane helix</keyword>
<feature type="chain" id="PRO_5013068409" evidence="12">
    <location>
        <begin position="16"/>
        <end position="448"/>
    </location>
</feature>
<dbReference type="Gene3D" id="3.50.30.30">
    <property type="match status" value="1"/>
</dbReference>
<evidence type="ECO:0000313" key="16">
    <source>
        <dbReference type="Proteomes" id="UP000187209"/>
    </source>
</evidence>
<evidence type="ECO:0000313" key="15">
    <source>
        <dbReference type="EMBL" id="OMJ77005.1"/>
    </source>
</evidence>
<keyword evidence="8 11" id="KW-0472">Membrane</keyword>
<dbReference type="InterPro" id="IPR056858">
    <property type="entry name" value="VSR_TRX"/>
</dbReference>
<evidence type="ECO:0000256" key="12">
    <source>
        <dbReference type="SAM" id="SignalP"/>
    </source>
</evidence>
<dbReference type="GO" id="GO:0016020">
    <property type="term" value="C:membrane"/>
    <property type="evidence" value="ECO:0007669"/>
    <property type="project" value="UniProtKB-SubCell"/>
</dbReference>
<proteinExistence type="predicted"/>
<feature type="domain" description="PA" evidence="13">
    <location>
        <begin position="55"/>
        <end position="148"/>
    </location>
</feature>
<keyword evidence="5" id="KW-0677">Repeat</keyword>
<evidence type="ECO:0000256" key="9">
    <source>
        <dbReference type="ARBA" id="ARBA00023180"/>
    </source>
</evidence>
<dbReference type="InterPro" id="IPR046450">
    <property type="entry name" value="PA_dom_sf"/>
</dbReference>
<dbReference type="SUPFAM" id="SSF52025">
    <property type="entry name" value="PA domain"/>
    <property type="match status" value="1"/>
</dbReference>
<dbReference type="InterPro" id="IPR003137">
    <property type="entry name" value="PA_domain"/>
</dbReference>
<evidence type="ECO:0000256" key="7">
    <source>
        <dbReference type="ARBA" id="ARBA00022989"/>
    </source>
</evidence>
<accession>A0A1R2BK66</accession>
<dbReference type="Pfam" id="PF25011">
    <property type="entry name" value="VSR_TRX"/>
    <property type="match status" value="1"/>
</dbReference>
<keyword evidence="4 12" id="KW-0732">Signal</keyword>
<dbReference type="Pfam" id="PF02225">
    <property type="entry name" value="PA"/>
    <property type="match status" value="1"/>
</dbReference>
<sequence length="448" mass="50474">MRFFAFLGLLGLSFGSITVFAPSDLQKIFQDKHNKGIIPSSMGNFGNPPYGSFLTGQLVIEEKKHRTACDPLPPIQGESSNSGSQIVMVDRGDCAFVVKVRNAQNIGAKAVIIVNDDDSDITDFIMTDNGAGGNLDIPAFIISQEDGNLFYDYKKDERMTNIILCLGFEVNKSTKNEVSVTIWLQSSSDFAMTFLNDFSSFAILMPQMKFTPHYLVWECHVCKQQNFVNAQEECISGGRYCSYDPDGYESIKGQDVVLEDLTELCVFNVSNTRKWFSYISEFYKNCYLDFSRTCSDKALKTVGISKSSVDKCIKNSIEGNDLLMNDNRIMRNELALWNEEMIPFNPAIVINSMLYRGDLEVAAVSKAICASFTIENIPDICRGKIKEPEDKSTSNWWIIVLLILAIALVISILVVYRIWLNKELKHDVRLKVGAEVAQYFQMADLEKR</sequence>
<organism evidence="15 16">
    <name type="scientific">Stentor coeruleus</name>
    <dbReference type="NCBI Taxonomy" id="5963"/>
    <lineage>
        <taxon>Eukaryota</taxon>
        <taxon>Sar</taxon>
        <taxon>Alveolata</taxon>
        <taxon>Ciliophora</taxon>
        <taxon>Postciliodesmatophora</taxon>
        <taxon>Heterotrichea</taxon>
        <taxon>Heterotrichida</taxon>
        <taxon>Stentoridae</taxon>
        <taxon>Stentor</taxon>
    </lineage>
</organism>
<dbReference type="PANTHER" id="PTHR22702">
    <property type="entry name" value="PROTEASE-ASSOCIATED DOMAIN-CONTAINING PROTEIN"/>
    <property type="match status" value="1"/>
</dbReference>
<keyword evidence="2" id="KW-0245">EGF-like domain</keyword>
<reference evidence="15 16" key="1">
    <citation type="submission" date="2016-11" db="EMBL/GenBank/DDBJ databases">
        <title>The macronuclear genome of Stentor coeruleus: a giant cell with tiny introns.</title>
        <authorList>
            <person name="Slabodnick M."/>
            <person name="Ruby J.G."/>
            <person name="Reiff S.B."/>
            <person name="Swart E.C."/>
            <person name="Gosai S."/>
            <person name="Prabakaran S."/>
            <person name="Witkowska E."/>
            <person name="Larue G.E."/>
            <person name="Fisher S."/>
            <person name="Freeman R.M."/>
            <person name="Gunawardena J."/>
            <person name="Chu W."/>
            <person name="Stover N.A."/>
            <person name="Gregory B.D."/>
            <person name="Nowacki M."/>
            <person name="Derisi J."/>
            <person name="Roy S.W."/>
            <person name="Marshall W.F."/>
            <person name="Sood P."/>
        </authorList>
    </citation>
    <scope>NUCLEOTIDE SEQUENCE [LARGE SCALE GENOMIC DNA]</scope>
    <source>
        <strain evidence="15">WM001</strain>
    </source>
</reference>
<protein>
    <submittedName>
        <fullName evidence="15">Uncharacterized protein</fullName>
    </submittedName>
</protein>
<evidence type="ECO:0000256" key="4">
    <source>
        <dbReference type="ARBA" id="ARBA00022729"/>
    </source>
</evidence>
<feature type="domain" description="Vacuolar sorting receptor thioredoxin-like" evidence="14">
    <location>
        <begin position="188"/>
        <end position="369"/>
    </location>
</feature>
<evidence type="ECO:0000256" key="6">
    <source>
        <dbReference type="ARBA" id="ARBA00022837"/>
    </source>
</evidence>
<keyword evidence="3 11" id="KW-0812">Transmembrane</keyword>
<keyword evidence="16" id="KW-1185">Reference proteome</keyword>
<dbReference type="OrthoDB" id="10045365at2759"/>
<evidence type="ECO:0000256" key="8">
    <source>
        <dbReference type="ARBA" id="ARBA00023136"/>
    </source>
</evidence>
<keyword evidence="6" id="KW-0106">Calcium</keyword>
<evidence type="ECO:0000256" key="10">
    <source>
        <dbReference type="ARBA" id="ARBA00037847"/>
    </source>
</evidence>
<evidence type="ECO:0000256" key="3">
    <source>
        <dbReference type="ARBA" id="ARBA00022692"/>
    </source>
</evidence>
<dbReference type="AlphaFoldDB" id="A0A1R2BK66"/>
<gene>
    <name evidence="15" type="ORF">SteCoe_23484</name>
</gene>
<evidence type="ECO:0000259" key="13">
    <source>
        <dbReference type="Pfam" id="PF02225"/>
    </source>
</evidence>